<evidence type="ECO:0000313" key="1">
    <source>
        <dbReference type="EMBL" id="WCE16204.1"/>
    </source>
</evidence>
<organism evidence="1 2">
    <name type="scientific">Enterobacter ludwigii</name>
    <dbReference type="NCBI Taxonomy" id="299767"/>
    <lineage>
        <taxon>Bacteria</taxon>
        <taxon>Pseudomonadati</taxon>
        <taxon>Pseudomonadota</taxon>
        <taxon>Gammaproteobacteria</taxon>
        <taxon>Enterobacterales</taxon>
        <taxon>Enterobacteriaceae</taxon>
        <taxon>Enterobacter</taxon>
        <taxon>Enterobacter cloacae complex</taxon>
    </lineage>
</organism>
<name>A0AAX3LJQ3_9ENTR</name>
<evidence type="ECO:0000313" key="2">
    <source>
        <dbReference type="Proteomes" id="UP001210538"/>
    </source>
</evidence>
<proteinExistence type="predicted"/>
<dbReference type="EMBL" id="CP116349">
    <property type="protein sequence ID" value="WCE16204.1"/>
    <property type="molecule type" value="Genomic_DNA"/>
</dbReference>
<keyword evidence="2" id="KW-1185">Reference proteome</keyword>
<protein>
    <submittedName>
        <fullName evidence="1">Uncharacterized protein</fullName>
    </submittedName>
</protein>
<keyword evidence="1" id="KW-0614">Plasmid</keyword>
<geneLocation type="plasmid" evidence="1 2">
    <name>unnamed2</name>
</geneLocation>
<dbReference type="Proteomes" id="UP001210538">
    <property type="component" value="Plasmid unnamed2"/>
</dbReference>
<dbReference type="RefSeq" id="WP_271661527.1">
    <property type="nucleotide sequence ID" value="NZ_CP116349.1"/>
</dbReference>
<dbReference type="AlphaFoldDB" id="A0AAX3LJQ3"/>
<reference evidence="1 2" key="1">
    <citation type="submission" date="2023-01" db="EMBL/GenBank/DDBJ databases">
        <title>Genome sequence resource and annotation of Enterobacter ludwigii, an economically important pathogen of seedling wilt with strawberry.</title>
        <authorList>
            <person name="Xie Y."/>
        </authorList>
    </citation>
    <scope>NUCLEOTIDE SEQUENCE [LARGE SCALE GENOMIC DNA]</scope>
    <source>
        <strain evidence="1 2">CM-TZ4</strain>
        <plasmid evidence="1 2">unnamed2</plasmid>
    </source>
</reference>
<sequence length="196" mass="22316">MTSKDVLKVLANEEINLEELESESVAHGIVNLNCKLMLEVDEKKSYQSADLVKHIIEYDSSIKWSVESIFNGVDKAENNGYASAELSELKEVTEHYLKRLENIQERVKLKCYDLAEKTLHEHGIKLDGESDFEVDGYRFKATPVSDKINFIVSDLFSPGDIANINMPLVEVTVTGDKKIRKTQIPTRLIMNLWLNN</sequence>
<accession>A0AAX3LJQ3</accession>
<gene>
    <name evidence="1" type="ORF">PHA72_27150</name>
</gene>